<dbReference type="AlphaFoldDB" id="A0A645DES4"/>
<organism evidence="2">
    <name type="scientific">bioreactor metagenome</name>
    <dbReference type="NCBI Taxonomy" id="1076179"/>
    <lineage>
        <taxon>unclassified sequences</taxon>
        <taxon>metagenomes</taxon>
        <taxon>ecological metagenomes</taxon>
    </lineage>
</organism>
<feature type="compositionally biased region" description="Basic and acidic residues" evidence="1">
    <location>
        <begin position="116"/>
        <end position="132"/>
    </location>
</feature>
<evidence type="ECO:0000313" key="2">
    <source>
        <dbReference type="EMBL" id="MPM87715.1"/>
    </source>
</evidence>
<proteinExistence type="predicted"/>
<gene>
    <name evidence="2" type="ORF">SDC9_134815</name>
</gene>
<reference evidence="2" key="1">
    <citation type="submission" date="2019-08" db="EMBL/GenBank/DDBJ databases">
        <authorList>
            <person name="Kucharzyk K."/>
            <person name="Murdoch R.W."/>
            <person name="Higgins S."/>
            <person name="Loffler F."/>
        </authorList>
    </citation>
    <scope>NUCLEOTIDE SEQUENCE</scope>
</reference>
<feature type="region of interest" description="Disordered" evidence="1">
    <location>
        <begin position="111"/>
        <end position="152"/>
    </location>
</feature>
<sequence>MEAGELYRELVERKPRFPEPYVHYAQVKLHFGLVGEAIELLESALGARYSNTSGMKMETIEKMLSLLKDPDTRRKTAVEIDKDCASVASGKLPAPLSGEFEREEALTLEGFASLPKKQEKQARKLQESERLPNTELTEEDLEYLRKHGLEEN</sequence>
<protein>
    <recommendedName>
        <fullName evidence="3">Tetratricopeptide repeat protein</fullName>
    </recommendedName>
</protein>
<dbReference type="EMBL" id="VSSQ01035489">
    <property type="protein sequence ID" value="MPM87715.1"/>
    <property type="molecule type" value="Genomic_DNA"/>
</dbReference>
<name>A0A645DES4_9ZZZZ</name>
<comment type="caution">
    <text evidence="2">The sequence shown here is derived from an EMBL/GenBank/DDBJ whole genome shotgun (WGS) entry which is preliminary data.</text>
</comment>
<accession>A0A645DES4</accession>
<evidence type="ECO:0008006" key="3">
    <source>
        <dbReference type="Google" id="ProtNLM"/>
    </source>
</evidence>
<feature type="compositionally biased region" description="Basic and acidic residues" evidence="1">
    <location>
        <begin position="142"/>
        <end position="152"/>
    </location>
</feature>
<evidence type="ECO:0000256" key="1">
    <source>
        <dbReference type="SAM" id="MobiDB-lite"/>
    </source>
</evidence>